<proteinExistence type="predicted"/>
<protein>
    <submittedName>
        <fullName evidence="2">CIC11C00000000071</fullName>
    </submittedName>
</protein>
<feature type="compositionally biased region" description="Basic and acidic residues" evidence="1">
    <location>
        <begin position="77"/>
        <end position="91"/>
    </location>
</feature>
<reference evidence="2 3" key="1">
    <citation type="submission" date="2016-10" db="EMBL/GenBank/DDBJ databases">
        <authorList>
            <person name="de Groot N.N."/>
        </authorList>
    </citation>
    <scope>NUCLEOTIDE SEQUENCE [LARGE SCALE GENOMIC DNA]</scope>
    <source>
        <strain evidence="2 3">PYCC 4715</strain>
    </source>
</reference>
<feature type="region of interest" description="Disordered" evidence="1">
    <location>
        <begin position="18"/>
        <end position="48"/>
    </location>
</feature>
<dbReference type="AlphaFoldDB" id="A0A1L0C4L7"/>
<feature type="region of interest" description="Disordered" evidence="1">
    <location>
        <begin position="62"/>
        <end position="91"/>
    </location>
</feature>
<evidence type="ECO:0000313" key="3">
    <source>
        <dbReference type="Proteomes" id="UP000182259"/>
    </source>
</evidence>
<organism evidence="2 3">
    <name type="scientific">Sungouiella intermedia</name>
    <dbReference type="NCBI Taxonomy" id="45354"/>
    <lineage>
        <taxon>Eukaryota</taxon>
        <taxon>Fungi</taxon>
        <taxon>Dikarya</taxon>
        <taxon>Ascomycota</taxon>
        <taxon>Saccharomycotina</taxon>
        <taxon>Pichiomycetes</taxon>
        <taxon>Metschnikowiaceae</taxon>
        <taxon>Sungouiella</taxon>
    </lineage>
</organism>
<sequence length="91" mass="10493">MTRTHKWTVHEGAAEQKYFTHNGHADMDPNKVSKQGNGKFNWGKPGDELQDQEEMAGQEFFGKSARRNSNHAQNEQLIKETTEKCDEKMKN</sequence>
<evidence type="ECO:0000256" key="1">
    <source>
        <dbReference type="SAM" id="MobiDB-lite"/>
    </source>
</evidence>
<dbReference type="EMBL" id="LT635769">
    <property type="protein sequence ID" value="SGZ58519.1"/>
    <property type="molecule type" value="Genomic_DNA"/>
</dbReference>
<name>A0A1L0C4L7_9ASCO</name>
<dbReference type="Proteomes" id="UP000182259">
    <property type="component" value="Chromosome VI"/>
</dbReference>
<gene>
    <name evidence="2" type="ORF">SAMEA4029009_CIC11G00000000071</name>
</gene>
<accession>A0A1L0C4L7</accession>
<evidence type="ECO:0000313" key="2">
    <source>
        <dbReference type="EMBL" id="SGZ58519.1"/>
    </source>
</evidence>